<dbReference type="PANTHER" id="PTHR33990:SF1">
    <property type="entry name" value="PROTEIN YJDN"/>
    <property type="match status" value="1"/>
</dbReference>
<dbReference type="EMBL" id="JAJTTA010000002">
    <property type="protein sequence ID" value="MCF0040021.1"/>
    <property type="molecule type" value="Genomic_DNA"/>
</dbReference>
<evidence type="ECO:0000259" key="1">
    <source>
        <dbReference type="Pfam" id="PF00903"/>
    </source>
</evidence>
<dbReference type="InterPro" id="IPR029068">
    <property type="entry name" value="Glyas_Bleomycin-R_OHBP_Dase"/>
</dbReference>
<dbReference type="PANTHER" id="PTHR33990">
    <property type="entry name" value="PROTEIN YJDN-RELATED"/>
    <property type="match status" value="1"/>
</dbReference>
<accession>A0A9X1P777</accession>
<reference evidence="2" key="1">
    <citation type="submission" date="2021-12" db="EMBL/GenBank/DDBJ databases">
        <title>Novel species in genus Dyadobacter.</title>
        <authorList>
            <person name="Ma C."/>
        </authorList>
    </citation>
    <scope>NUCLEOTIDE SEQUENCE</scope>
    <source>
        <strain evidence="2">CY399</strain>
    </source>
</reference>
<dbReference type="RefSeq" id="WP_234612451.1">
    <property type="nucleotide sequence ID" value="NZ_CP098806.1"/>
</dbReference>
<gene>
    <name evidence="2" type="ORF">LXM24_07980</name>
</gene>
<organism evidence="2 3">
    <name type="scientific">Dyadobacter fanqingshengii</name>
    <dbReference type="NCBI Taxonomy" id="2906443"/>
    <lineage>
        <taxon>Bacteria</taxon>
        <taxon>Pseudomonadati</taxon>
        <taxon>Bacteroidota</taxon>
        <taxon>Cytophagia</taxon>
        <taxon>Cytophagales</taxon>
        <taxon>Spirosomataceae</taxon>
        <taxon>Dyadobacter</taxon>
    </lineage>
</organism>
<sequence>MQQDLPHLAKKRSSAADTVYLSQQPPSIVLIADDKMIFDTLILNYRIDSPFTFNIHFLAMPKLNTYLNFDGKSEEAFNFYKSVFGGTFLAVHRMSDMPGAEQLAENEKGRLMHISLPIGKDDVLMASDTVPSMGHQLSIGNHAYVSVFTDSREEADRLFAGLSAGGEIEMALEDTFWGDYYGSFHDKYGIGWMINYPQQQQS</sequence>
<dbReference type="AlphaFoldDB" id="A0A9X1P777"/>
<dbReference type="Proteomes" id="UP001139700">
    <property type="component" value="Unassembled WGS sequence"/>
</dbReference>
<dbReference type="InterPro" id="IPR004360">
    <property type="entry name" value="Glyas_Fos-R_dOase_dom"/>
</dbReference>
<evidence type="ECO:0000313" key="2">
    <source>
        <dbReference type="EMBL" id="MCF0040021.1"/>
    </source>
</evidence>
<proteinExistence type="predicted"/>
<comment type="caution">
    <text evidence="2">The sequence shown here is derived from an EMBL/GenBank/DDBJ whole genome shotgun (WGS) entry which is preliminary data.</text>
</comment>
<dbReference type="Pfam" id="PF00903">
    <property type="entry name" value="Glyoxalase"/>
    <property type="match status" value="1"/>
</dbReference>
<feature type="domain" description="Glyoxalase/fosfomycin resistance/dioxygenase" evidence="1">
    <location>
        <begin position="66"/>
        <end position="194"/>
    </location>
</feature>
<protein>
    <submittedName>
        <fullName evidence="2">VOC family protein</fullName>
    </submittedName>
</protein>
<evidence type="ECO:0000313" key="3">
    <source>
        <dbReference type="Proteomes" id="UP001139700"/>
    </source>
</evidence>
<name>A0A9X1P777_9BACT</name>
<dbReference type="InterPro" id="IPR028973">
    <property type="entry name" value="PhnB-like"/>
</dbReference>
<keyword evidence="3" id="KW-1185">Reference proteome</keyword>
<dbReference type="CDD" id="cd06588">
    <property type="entry name" value="PhnB_like"/>
    <property type="match status" value="1"/>
</dbReference>
<dbReference type="SUPFAM" id="SSF54593">
    <property type="entry name" value="Glyoxalase/Bleomycin resistance protein/Dihydroxybiphenyl dioxygenase"/>
    <property type="match status" value="1"/>
</dbReference>
<dbReference type="Gene3D" id="3.10.180.10">
    <property type="entry name" value="2,3-Dihydroxybiphenyl 1,2-Dioxygenase, domain 1"/>
    <property type="match status" value="1"/>
</dbReference>